<name>A0AAD6YDW6_9AGAR</name>
<evidence type="ECO:0000313" key="1">
    <source>
        <dbReference type="EMBL" id="KAJ7204642.1"/>
    </source>
</evidence>
<sequence length="144" mass="15760">MADDGYPRAPSAGVQLVTSFSGKGGKHDYVSSVDSVGRISYVFVQTFMHSAGRMFQRLHSASASLGISRFAHLPAGSIILRVPDKVKLKENVAEVSTAMALKYRELKSEQEELIKMVTALNTVQRKGQANINIMDVNEEEDVDS</sequence>
<gene>
    <name evidence="1" type="ORF">GGX14DRAFT_368541</name>
</gene>
<accession>A0AAD6YDW6</accession>
<organism evidence="1 2">
    <name type="scientific">Mycena pura</name>
    <dbReference type="NCBI Taxonomy" id="153505"/>
    <lineage>
        <taxon>Eukaryota</taxon>
        <taxon>Fungi</taxon>
        <taxon>Dikarya</taxon>
        <taxon>Basidiomycota</taxon>
        <taxon>Agaricomycotina</taxon>
        <taxon>Agaricomycetes</taxon>
        <taxon>Agaricomycetidae</taxon>
        <taxon>Agaricales</taxon>
        <taxon>Marasmiineae</taxon>
        <taxon>Mycenaceae</taxon>
        <taxon>Mycena</taxon>
    </lineage>
</organism>
<evidence type="ECO:0000313" key="2">
    <source>
        <dbReference type="Proteomes" id="UP001219525"/>
    </source>
</evidence>
<dbReference type="EMBL" id="JARJCW010000046">
    <property type="protein sequence ID" value="KAJ7204642.1"/>
    <property type="molecule type" value="Genomic_DNA"/>
</dbReference>
<dbReference type="AlphaFoldDB" id="A0AAD6YDW6"/>
<dbReference type="Proteomes" id="UP001219525">
    <property type="component" value="Unassembled WGS sequence"/>
</dbReference>
<protein>
    <submittedName>
        <fullName evidence="1">Uncharacterized protein</fullName>
    </submittedName>
</protein>
<reference evidence="1" key="1">
    <citation type="submission" date="2023-03" db="EMBL/GenBank/DDBJ databases">
        <title>Massive genome expansion in bonnet fungi (Mycena s.s.) driven by repeated elements and novel gene families across ecological guilds.</title>
        <authorList>
            <consortium name="Lawrence Berkeley National Laboratory"/>
            <person name="Harder C.B."/>
            <person name="Miyauchi S."/>
            <person name="Viragh M."/>
            <person name="Kuo A."/>
            <person name="Thoen E."/>
            <person name="Andreopoulos B."/>
            <person name="Lu D."/>
            <person name="Skrede I."/>
            <person name="Drula E."/>
            <person name="Henrissat B."/>
            <person name="Morin E."/>
            <person name="Kohler A."/>
            <person name="Barry K."/>
            <person name="LaButti K."/>
            <person name="Morin E."/>
            <person name="Salamov A."/>
            <person name="Lipzen A."/>
            <person name="Mereny Z."/>
            <person name="Hegedus B."/>
            <person name="Baldrian P."/>
            <person name="Stursova M."/>
            <person name="Weitz H."/>
            <person name="Taylor A."/>
            <person name="Grigoriev I.V."/>
            <person name="Nagy L.G."/>
            <person name="Martin F."/>
            <person name="Kauserud H."/>
        </authorList>
    </citation>
    <scope>NUCLEOTIDE SEQUENCE</scope>
    <source>
        <strain evidence="1">9144</strain>
    </source>
</reference>
<comment type="caution">
    <text evidence="1">The sequence shown here is derived from an EMBL/GenBank/DDBJ whole genome shotgun (WGS) entry which is preliminary data.</text>
</comment>
<keyword evidence="2" id="KW-1185">Reference proteome</keyword>
<proteinExistence type="predicted"/>